<dbReference type="InterPro" id="IPR025877">
    <property type="entry name" value="MobA-like_NTP_Trfase"/>
</dbReference>
<name>L7FIV2_STRT8</name>
<organism evidence="2 3">
    <name type="scientific">Streptomyces turgidiscabies (strain Car8)</name>
    <dbReference type="NCBI Taxonomy" id="698760"/>
    <lineage>
        <taxon>Bacteria</taxon>
        <taxon>Bacillati</taxon>
        <taxon>Actinomycetota</taxon>
        <taxon>Actinomycetes</taxon>
        <taxon>Kitasatosporales</taxon>
        <taxon>Streptomycetaceae</taxon>
        <taxon>Streptomyces</taxon>
    </lineage>
</organism>
<dbReference type="CDD" id="cd04182">
    <property type="entry name" value="GT_2_like_f"/>
    <property type="match status" value="1"/>
</dbReference>
<evidence type="ECO:0000259" key="1">
    <source>
        <dbReference type="Pfam" id="PF12804"/>
    </source>
</evidence>
<dbReference type="InterPro" id="IPR029044">
    <property type="entry name" value="Nucleotide-diphossugar_trans"/>
</dbReference>
<dbReference type="PANTHER" id="PTHR43777:SF1">
    <property type="entry name" value="MOLYBDENUM COFACTOR CYTIDYLYLTRANSFERASE"/>
    <property type="match status" value="1"/>
</dbReference>
<dbReference type="STRING" id="85558.T45_04708"/>
<keyword evidence="3" id="KW-1185">Reference proteome</keyword>
<sequence>MTEKPDQVAGLLLAAGGGRRLGGRPKALLEHRGSLLVERAADALRTAGCTPVHVVLGARADDVRKRAVLPGCVLVDNPEWEQGMGSSLRAGLASLRGTHAGAALVSLVDQPDVGPEAMARVLAAYTSGESLVAASYGGTRGHPVLFGAAHWTGVAASAVGDRGARDYLRAHEDTITLVECGDVAEPYDIDTPSDLDRLG</sequence>
<comment type="caution">
    <text evidence="2">The sequence shown here is derived from an EMBL/GenBank/DDBJ whole genome shotgun (WGS) entry which is preliminary data.</text>
</comment>
<feature type="domain" description="MobA-like NTP transferase" evidence="1">
    <location>
        <begin position="10"/>
        <end position="173"/>
    </location>
</feature>
<dbReference type="GeneID" id="97398334"/>
<dbReference type="PATRIC" id="fig|698760.3.peg.350"/>
<evidence type="ECO:0000313" key="2">
    <source>
        <dbReference type="EMBL" id="ELP71021.1"/>
    </source>
</evidence>
<reference evidence="2 3" key="1">
    <citation type="journal article" date="2011" name="Plasmid">
        <title>Streptomyces turgidiscabies Car8 contains a modular pathogenicity island that shares virulence genes with other actinobacterial plant pathogens.</title>
        <authorList>
            <person name="Huguet-Tapia J.C."/>
            <person name="Badger J.H."/>
            <person name="Loria R."/>
            <person name="Pettis G.S."/>
        </authorList>
    </citation>
    <scope>NUCLEOTIDE SEQUENCE [LARGE SCALE GENOMIC DNA]</scope>
    <source>
        <strain evidence="2 3">Car8</strain>
    </source>
</reference>
<dbReference type="SUPFAM" id="SSF53448">
    <property type="entry name" value="Nucleotide-diphospho-sugar transferases"/>
    <property type="match status" value="1"/>
</dbReference>
<protein>
    <recommendedName>
        <fullName evidence="1">MobA-like NTP transferase domain-containing protein</fullName>
    </recommendedName>
</protein>
<proteinExistence type="predicted"/>
<dbReference type="AlphaFoldDB" id="L7FIV2"/>
<accession>L7FIV2</accession>
<dbReference type="Gene3D" id="3.90.550.10">
    <property type="entry name" value="Spore Coat Polysaccharide Biosynthesis Protein SpsA, Chain A"/>
    <property type="match status" value="1"/>
</dbReference>
<dbReference type="PANTHER" id="PTHR43777">
    <property type="entry name" value="MOLYBDENUM COFACTOR CYTIDYLYLTRANSFERASE"/>
    <property type="match status" value="1"/>
</dbReference>
<evidence type="ECO:0000313" key="3">
    <source>
        <dbReference type="Proteomes" id="UP000010931"/>
    </source>
</evidence>
<gene>
    <name evidence="2" type="ORF">STRTUCAR8_08735</name>
</gene>
<dbReference type="Pfam" id="PF12804">
    <property type="entry name" value="NTP_transf_3"/>
    <property type="match status" value="1"/>
</dbReference>
<dbReference type="GO" id="GO:0016779">
    <property type="term" value="F:nucleotidyltransferase activity"/>
    <property type="evidence" value="ECO:0007669"/>
    <property type="project" value="UniProtKB-ARBA"/>
</dbReference>
<dbReference type="RefSeq" id="WP_006373618.1">
    <property type="nucleotide sequence ID" value="NZ_AEJB01000020.1"/>
</dbReference>
<dbReference type="Proteomes" id="UP000010931">
    <property type="component" value="Unassembled WGS sequence"/>
</dbReference>
<dbReference type="EMBL" id="AEJB01000020">
    <property type="protein sequence ID" value="ELP71021.1"/>
    <property type="molecule type" value="Genomic_DNA"/>
</dbReference>